<accession>A0A2P8D060</accession>
<proteinExistence type="predicted"/>
<evidence type="ECO:0000313" key="1">
    <source>
        <dbReference type="EMBL" id="PSK90603.1"/>
    </source>
</evidence>
<dbReference type="OrthoDB" id="680078at2"/>
<reference evidence="1 2" key="1">
    <citation type="submission" date="2018-03" db="EMBL/GenBank/DDBJ databases">
        <title>Genomic Encyclopedia of Type Strains, Phase III (KMG-III): the genomes of soil and plant-associated and newly described type strains.</title>
        <authorList>
            <person name="Whitman W."/>
        </authorList>
    </citation>
    <scope>NUCLEOTIDE SEQUENCE [LARGE SCALE GENOMIC DNA]</scope>
    <source>
        <strain evidence="1 2">CGMCC 1.12700</strain>
    </source>
</reference>
<dbReference type="AlphaFoldDB" id="A0A2P8D060"/>
<dbReference type="EMBL" id="PYGD01000007">
    <property type="protein sequence ID" value="PSK90603.1"/>
    <property type="molecule type" value="Genomic_DNA"/>
</dbReference>
<keyword evidence="2" id="KW-1185">Reference proteome</keyword>
<sequence>MKKILIVVGVVAVLTGAAYWIGNIFAPGSYPNAQVYVINVNEEDLIKQIAYFKKNNAQYCVPVQVGLLDGRTDSMDYWFHIYFYYPEERQILYTWIRAESKDKTKLAFVSINNGLTLGKWRDINKDFSRKDNKMQKEKFEILILNKIKGQIKNQIKK</sequence>
<name>A0A2P8D060_9BACT</name>
<dbReference type="RefSeq" id="WP_106523889.1">
    <property type="nucleotide sequence ID" value="NZ_PYGD01000007.1"/>
</dbReference>
<organism evidence="1 2">
    <name type="scientific">Taibaiella chishuiensis</name>
    <dbReference type="NCBI Taxonomy" id="1434707"/>
    <lineage>
        <taxon>Bacteria</taxon>
        <taxon>Pseudomonadati</taxon>
        <taxon>Bacteroidota</taxon>
        <taxon>Chitinophagia</taxon>
        <taxon>Chitinophagales</taxon>
        <taxon>Chitinophagaceae</taxon>
        <taxon>Taibaiella</taxon>
    </lineage>
</organism>
<comment type="caution">
    <text evidence="1">The sequence shown here is derived from an EMBL/GenBank/DDBJ whole genome shotgun (WGS) entry which is preliminary data.</text>
</comment>
<protein>
    <submittedName>
        <fullName evidence="1">Uncharacterized protein</fullName>
    </submittedName>
</protein>
<dbReference type="Proteomes" id="UP000240572">
    <property type="component" value="Unassembled WGS sequence"/>
</dbReference>
<gene>
    <name evidence="1" type="ORF">B0I18_10713</name>
</gene>
<evidence type="ECO:0000313" key="2">
    <source>
        <dbReference type="Proteomes" id="UP000240572"/>
    </source>
</evidence>